<sequence>MRAKPRAVLTALLLSGMASKALALDEADRMAARAAITRQVEAFGRDDAGAAYAQAAPGIQALFPTPEVFLGMVRTQYRAVYRHRSFAFADTRETGGDALRQGARIQDEDGIDWEAEYGVERQADGTWRITGCRLTRAAGTNT</sequence>
<organism evidence="2 3">
    <name type="scientific">Methylobacterium jeotgali</name>
    <dbReference type="NCBI Taxonomy" id="381630"/>
    <lineage>
        <taxon>Bacteria</taxon>
        <taxon>Pseudomonadati</taxon>
        <taxon>Pseudomonadota</taxon>
        <taxon>Alphaproteobacteria</taxon>
        <taxon>Hyphomicrobiales</taxon>
        <taxon>Methylobacteriaceae</taxon>
        <taxon>Methylobacterium</taxon>
    </lineage>
</organism>
<gene>
    <name evidence="2" type="ORF">AOPFMNJM_2423</name>
</gene>
<dbReference type="EMBL" id="BPQR01000041">
    <property type="protein sequence ID" value="GJE07099.1"/>
    <property type="molecule type" value="Genomic_DNA"/>
</dbReference>
<evidence type="ECO:0000313" key="2">
    <source>
        <dbReference type="EMBL" id="GJE07099.1"/>
    </source>
</evidence>
<dbReference type="RefSeq" id="WP_238276116.1">
    <property type="nucleotide sequence ID" value="NZ_BPQR01000041.1"/>
</dbReference>
<protein>
    <recommendedName>
        <fullName evidence="4">DUF4864 domain-containing protein</fullName>
    </recommendedName>
</protein>
<accession>A0ABQ4SX40</accession>
<dbReference type="Proteomes" id="UP001055102">
    <property type="component" value="Unassembled WGS sequence"/>
</dbReference>
<keyword evidence="3" id="KW-1185">Reference proteome</keyword>
<comment type="caution">
    <text evidence="2">The sequence shown here is derived from an EMBL/GenBank/DDBJ whole genome shotgun (WGS) entry which is preliminary data.</text>
</comment>
<keyword evidence="1" id="KW-0732">Signal</keyword>
<dbReference type="Pfam" id="PF16156">
    <property type="entry name" value="DUF4864"/>
    <property type="match status" value="1"/>
</dbReference>
<feature type="signal peptide" evidence="1">
    <location>
        <begin position="1"/>
        <end position="23"/>
    </location>
</feature>
<reference evidence="2" key="1">
    <citation type="journal article" date="2021" name="Front. Microbiol.">
        <title>Comprehensive Comparative Genomics and Phenotyping of Methylobacterium Species.</title>
        <authorList>
            <person name="Alessa O."/>
            <person name="Ogura Y."/>
            <person name="Fujitani Y."/>
            <person name="Takami H."/>
            <person name="Hayashi T."/>
            <person name="Sahin N."/>
            <person name="Tani A."/>
        </authorList>
    </citation>
    <scope>NUCLEOTIDE SEQUENCE</scope>
    <source>
        <strain evidence="2">LMG 23639</strain>
    </source>
</reference>
<evidence type="ECO:0000256" key="1">
    <source>
        <dbReference type="SAM" id="SignalP"/>
    </source>
</evidence>
<feature type="chain" id="PRO_5045827335" description="DUF4864 domain-containing protein" evidence="1">
    <location>
        <begin position="24"/>
        <end position="142"/>
    </location>
</feature>
<name>A0ABQ4SX40_9HYPH</name>
<reference evidence="2" key="2">
    <citation type="submission" date="2021-08" db="EMBL/GenBank/DDBJ databases">
        <authorList>
            <person name="Tani A."/>
            <person name="Ola A."/>
            <person name="Ogura Y."/>
            <person name="Katsura K."/>
            <person name="Hayashi T."/>
        </authorList>
    </citation>
    <scope>NUCLEOTIDE SEQUENCE</scope>
    <source>
        <strain evidence="2">LMG 23639</strain>
    </source>
</reference>
<evidence type="ECO:0000313" key="3">
    <source>
        <dbReference type="Proteomes" id="UP001055102"/>
    </source>
</evidence>
<proteinExistence type="predicted"/>
<evidence type="ECO:0008006" key="4">
    <source>
        <dbReference type="Google" id="ProtNLM"/>
    </source>
</evidence>
<dbReference type="InterPro" id="IPR032347">
    <property type="entry name" value="DUF4864"/>
</dbReference>